<accession>A0A0K2TEG4</accession>
<proteinExistence type="predicted"/>
<dbReference type="EMBL" id="HACA01006616">
    <property type="protein sequence ID" value="CDW23977.1"/>
    <property type="molecule type" value="Transcribed_RNA"/>
</dbReference>
<protein>
    <submittedName>
        <fullName evidence="1">Uncharacterized protein</fullName>
    </submittedName>
</protein>
<reference evidence="1" key="1">
    <citation type="submission" date="2014-05" db="EMBL/GenBank/DDBJ databases">
        <authorList>
            <person name="Chronopoulou M."/>
        </authorList>
    </citation>
    <scope>NUCLEOTIDE SEQUENCE</scope>
    <source>
        <tissue evidence="1">Whole organism</tissue>
    </source>
</reference>
<sequence>MQSSVLLEHIFSGSCSMTNLEHKSSKSSTRSIFNKFSSF</sequence>
<dbReference type="AlphaFoldDB" id="A0A0K2TEG4"/>
<name>A0A0K2TEG4_LEPSM</name>
<evidence type="ECO:0000313" key="1">
    <source>
        <dbReference type="EMBL" id="CDW23977.1"/>
    </source>
</evidence>
<organism evidence="1">
    <name type="scientific">Lepeophtheirus salmonis</name>
    <name type="common">Salmon louse</name>
    <name type="synonym">Caligus salmonis</name>
    <dbReference type="NCBI Taxonomy" id="72036"/>
    <lineage>
        <taxon>Eukaryota</taxon>
        <taxon>Metazoa</taxon>
        <taxon>Ecdysozoa</taxon>
        <taxon>Arthropoda</taxon>
        <taxon>Crustacea</taxon>
        <taxon>Multicrustacea</taxon>
        <taxon>Hexanauplia</taxon>
        <taxon>Copepoda</taxon>
        <taxon>Siphonostomatoida</taxon>
        <taxon>Caligidae</taxon>
        <taxon>Lepeophtheirus</taxon>
    </lineage>
</organism>